<accession>E4XKS6</accession>
<protein>
    <recommendedName>
        <fullName evidence="1">non-specific serine/threonine protein kinase</fullName>
        <ecNumber evidence="1">2.7.11.1</ecNumber>
    </recommendedName>
</protein>
<dbReference type="PANTHER" id="PTHR43671">
    <property type="entry name" value="SERINE/THREONINE-PROTEIN KINASE NEK"/>
    <property type="match status" value="1"/>
</dbReference>
<keyword evidence="5" id="KW-0067">ATP-binding</keyword>
<evidence type="ECO:0000313" key="8">
    <source>
        <dbReference type="EMBL" id="CBY24992.1"/>
    </source>
</evidence>
<keyword evidence="6" id="KW-0175">Coiled coil</keyword>
<dbReference type="Proteomes" id="UP000001307">
    <property type="component" value="Unassembled WGS sequence"/>
</dbReference>
<keyword evidence="3" id="KW-0547">Nucleotide-binding</keyword>
<keyword evidence="4" id="KW-0418">Kinase</keyword>
<feature type="domain" description="Protein kinase" evidence="7">
    <location>
        <begin position="1"/>
        <end position="262"/>
    </location>
</feature>
<dbReference type="Gene3D" id="1.10.510.10">
    <property type="entry name" value="Transferase(Phosphotransferase) domain 1"/>
    <property type="match status" value="1"/>
</dbReference>
<evidence type="ECO:0000259" key="7">
    <source>
        <dbReference type="PROSITE" id="PS50011"/>
    </source>
</evidence>
<dbReference type="PANTHER" id="PTHR43671:SF13">
    <property type="entry name" value="SERINE_THREONINE-PROTEIN KINASE NEK2"/>
    <property type="match status" value="1"/>
</dbReference>
<dbReference type="EMBL" id="FN653066">
    <property type="protein sequence ID" value="CBY24992.1"/>
    <property type="molecule type" value="Genomic_DNA"/>
</dbReference>
<dbReference type="GO" id="GO:0005524">
    <property type="term" value="F:ATP binding"/>
    <property type="evidence" value="ECO:0007669"/>
    <property type="project" value="UniProtKB-KW"/>
</dbReference>
<evidence type="ECO:0000256" key="2">
    <source>
        <dbReference type="ARBA" id="ARBA00022679"/>
    </source>
</evidence>
<sequence length="492" mass="56807">MMMKHYNNAKEEAETLRNLDHKNIVRFISFIDRHIPDWALSSMCFIAMEYCAGGSLVDWLERMKSSGRRTTVAEASVIAAQLISALSFCHIRDVGHFDLKPGNIFLMADNIKIKLGDFGSALTTQSATESLRTGFMTRGVGTFTQNYAAPEFYARISSGNEVRKSPRLDVWGFALILQEVLTLEHAFGRIRGQAALHAEIQANIQRHEQPESTRTSLFAIFGETDEFSDFEELLKKCLRADSNLRPRTAVELRNERVVGDFLNRLENGVRPCDLVRPPFEDEKDTQIRELKEKLAIKDRKIVDLERSLNSNQNATQGIRQNEVIESLNQAYVDNQGESSLIQENNELKKEIQELKDQIAAHGDISKMNNEDLQRQQNEYKKLVDKHNEAKNEIKDLRLAYQEMTENIESEKKSRDELTARYRSERDELKIEKEMLETSLAQKVSEIKTLSEANQASYNKLRLEIQRLKTERDDILHELDRLKKMETKRHETR</sequence>
<keyword evidence="2" id="KW-0808">Transferase</keyword>
<evidence type="ECO:0000256" key="4">
    <source>
        <dbReference type="ARBA" id="ARBA00022777"/>
    </source>
</evidence>
<evidence type="ECO:0000256" key="1">
    <source>
        <dbReference type="ARBA" id="ARBA00012513"/>
    </source>
</evidence>
<dbReference type="InterPro" id="IPR000719">
    <property type="entry name" value="Prot_kinase_dom"/>
</dbReference>
<dbReference type="EC" id="2.7.11.1" evidence="1"/>
<dbReference type="Pfam" id="PF00069">
    <property type="entry name" value="Pkinase"/>
    <property type="match status" value="1"/>
</dbReference>
<dbReference type="InterPro" id="IPR008271">
    <property type="entry name" value="Ser/Thr_kinase_AS"/>
</dbReference>
<evidence type="ECO:0000256" key="6">
    <source>
        <dbReference type="SAM" id="Coils"/>
    </source>
</evidence>
<proteinExistence type="predicted"/>
<gene>
    <name evidence="8" type="ORF">GSOID_T00014292001</name>
</gene>
<reference evidence="8 9" key="1">
    <citation type="journal article" date="2010" name="Science">
        <title>Plasticity of animal genome architecture unmasked by rapid evolution of a pelagic tunicate.</title>
        <authorList>
            <person name="Denoeud F."/>
            <person name="Henriet S."/>
            <person name="Mungpakdee S."/>
            <person name="Aury J.M."/>
            <person name="Da Silva C."/>
            <person name="Brinkmann H."/>
            <person name="Mikhaleva J."/>
            <person name="Olsen L.C."/>
            <person name="Jubin C."/>
            <person name="Canestro C."/>
            <person name="Bouquet J.M."/>
            <person name="Danks G."/>
            <person name="Poulain J."/>
            <person name="Campsteijn C."/>
            <person name="Adamski M."/>
            <person name="Cross I."/>
            <person name="Yadetie F."/>
            <person name="Muffato M."/>
            <person name="Louis A."/>
            <person name="Butcher S."/>
            <person name="Tsagkogeorga G."/>
            <person name="Konrad A."/>
            <person name="Singh S."/>
            <person name="Jensen M.F."/>
            <person name="Cong E.H."/>
            <person name="Eikeseth-Otteraa H."/>
            <person name="Noel B."/>
            <person name="Anthouard V."/>
            <person name="Porcel B.M."/>
            <person name="Kachouri-Lafond R."/>
            <person name="Nishino A."/>
            <person name="Ugolini M."/>
            <person name="Chourrout P."/>
            <person name="Nishida H."/>
            <person name="Aasland R."/>
            <person name="Huzurbazar S."/>
            <person name="Westhof E."/>
            <person name="Delsuc F."/>
            <person name="Lehrach H."/>
            <person name="Reinhardt R."/>
            <person name="Weissenbach J."/>
            <person name="Roy S.W."/>
            <person name="Artiguenave F."/>
            <person name="Postlethwait J.H."/>
            <person name="Manak J.R."/>
            <person name="Thompson E.M."/>
            <person name="Jaillon O."/>
            <person name="Du Pasquier L."/>
            <person name="Boudinot P."/>
            <person name="Liberles D.A."/>
            <person name="Volff J.N."/>
            <person name="Philippe H."/>
            <person name="Lenhard B."/>
            <person name="Roest Crollius H."/>
            <person name="Wincker P."/>
            <person name="Chourrout D."/>
        </authorList>
    </citation>
    <scope>NUCLEOTIDE SEQUENCE [LARGE SCALE GENOMIC DNA]</scope>
</reference>
<dbReference type="InterPro" id="IPR050660">
    <property type="entry name" value="NEK_Ser/Thr_kinase"/>
</dbReference>
<evidence type="ECO:0000256" key="5">
    <source>
        <dbReference type="ARBA" id="ARBA00022840"/>
    </source>
</evidence>
<dbReference type="OrthoDB" id="4062651at2759"/>
<dbReference type="InParanoid" id="E4XKS6"/>
<organism evidence="8 9">
    <name type="scientific">Oikopleura dioica</name>
    <name type="common">Tunicate</name>
    <dbReference type="NCBI Taxonomy" id="34765"/>
    <lineage>
        <taxon>Eukaryota</taxon>
        <taxon>Metazoa</taxon>
        <taxon>Chordata</taxon>
        <taxon>Tunicata</taxon>
        <taxon>Appendicularia</taxon>
        <taxon>Copelata</taxon>
        <taxon>Oikopleuridae</taxon>
        <taxon>Oikopleura</taxon>
    </lineage>
</organism>
<keyword evidence="9" id="KW-1185">Reference proteome</keyword>
<evidence type="ECO:0000256" key="3">
    <source>
        <dbReference type="ARBA" id="ARBA00022741"/>
    </source>
</evidence>
<dbReference type="AlphaFoldDB" id="E4XKS6"/>
<dbReference type="InterPro" id="IPR011009">
    <property type="entry name" value="Kinase-like_dom_sf"/>
</dbReference>
<evidence type="ECO:0000313" key="9">
    <source>
        <dbReference type="Proteomes" id="UP000001307"/>
    </source>
</evidence>
<dbReference type="SMART" id="SM00220">
    <property type="entry name" value="S_TKc"/>
    <property type="match status" value="1"/>
</dbReference>
<name>E4XKS6_OIKDI</name>
<dbReference type="PROSITE" id="PS00108">
    <property type="entry name" value="PROTEIN_KINASE_ST"/>
    <property type="match status" value="1"/>
</dbReference>
<feature type="coiled-coil region" evidence="6">
    <location>
        <begin position="337"/>
        <end position="484"/>
    </location>
</feature>
<dbReference type="SUPFAM" id="SSF56112">
    <property type="entry name" value="Protein kinase-like (PK-like)"/>
    <property type="match status" value="1"/>
</dbReference>
<dbReference type="GO" id="GO:0004674">
    <property type="term" value="F:protein serine/threonine kinase activity"/>
    <property type="evidence" value="ECO:0007669"/>
    <property type="project" value="UniProtKB-EC"/>
</dbReference>
<dbReference type="PROSITE" id="PS50011">
    <property type="entry name" value="PROTEIN_KINASE_DOM"/>
    <property type="match status" value="1"/>
</dbReference>